<organism evidence="2 3">
    <name type="scientific">Flagellimonas allohymeniacidonis</name>
    <dbReference type="NCBI Taxonomy" id="2517819"/>
    <lineage>
        <taxon>Bacteria</taxon>
        <taxon>Pseudomonadati</taxon>
        <taxon>Bacteroidota</taxon>
        <taxon>Flavobacteriia</taxon>
        <taxon>Flavobacteriales</taxon>
        <taxon>Flavobacteriaceae</taxon>
        <taxon>Flagellimonas</taxon>
    </lineage>
</organism>
<accession>A0A4Q8QD00</accession>
<protein>
    <submittedName>
        <fullName evidence="2">Uncharacterized protein</fullName>
    </submittedName>
</protein>
<dbReference type="OrthoDB" id="1145018at2"/>
<dbReference type="Proteomes" id="UP000291981">
    <property type="component" value="Unassembled WGS sequence"/>
</dbReference>
<comment type="caution">
    <text evidence="2">The sequence shown here is derived from an EMBL/GenBank/DDBJ whole genome shotgun (WGS) entry which is preliminary data.</text>
</comment>
<name>A0A4Q8QD00_9FLAO</name>
<gene>
    <name evidence="2" type="ORF">EW142_11925</name>
</gene>
<evidence type="ECO:0000313" key="3">
    <source>
        <dbReference type="Proteomes" id="UP000291981"/>
    </source>
</evidence>
<keyword evidence="3" id="KW-1185">Reference proteome</keyword>
<keyword evidence="1" id="KW-0812">Transmembrane</keyword>
<keyword evidence="1" id="KW-1133">Transmembrane helix</keyword>
<dbReference type="EMBL" id="SGIU01000002">
    <property type="protein sequence ID" value="TAI47377.1"/>
    <property type="molecule type" value="Genomic_DNA"/>
</dbReference>
<feature type="transmembrane region" description="Helical" evidence="1">
    <location>
        <begin position="33"/>
        <end position="55"/>
    </location>
</feature>
<proteinExistence type="predicted"/>
<evidence type="ECO:0000313" key="2">
    <source>
        <dbReference type="EMBL" id="TAI47377.1"/>
    </source>
</evidence>
<dbReference type="RefSeq" id="WP_130614130.1">
    <property type="nucleotide sequence ID" value="NZ_SGIU01000002.1"/>
</dbReference>
<dbReference type="AlphaFoldDB" id="A0A4Q8QD00"/>
<evidence type="ECO:0000256" key="1">
    <source>
        <dbReference type="SAM" id="Phobius"/>
    </source>
</evidence>
<reference evidence="2 3" key="1">
    <citation type="submission" date="2019-02" db="EMBL/GenBank/DDBJ databases">
        <title>Draft genome sequence of Muricauda sp. 176CP4-71.</title>
        <authorList>
            <person name="Park J.-S."/>
        </authorList>
    </citation>
    <scope>NUCLEOTIDE SEQUENCE [LARGE SCALE GENOMIC DNA]</scope>
    <source>
        <strain evidence="2 3">176CP4-71</strain>
    </source>
</reference>
<sequence>MKLKFKHLVVFVVLASFASIIYGFTIKDETPSAAHKFIGFGTIGLFLVAMPLFLVKESRGKKMKDYMLTHENIKKMQERESKKKDEQ</sequence>
<keyword evidence="1" id="KW-0472">Membrane</keyword>